<organism evidence="2 3">
    <name type="scientific">Oceaniferula marina</name>
    <dbReference type="NCBI Taxonomy" id="2748318"/>
    <lineage>
        <taxon>Bacteria</taxon>
        <taxon>Pseudomonadati</taxon>
        <taxon>Verrucomicrobiota</taxon>
        <taxon>Verrucomicrobiia</taxon>
        <taxon>Verrucomicrobiales</taxon>
        <taxon>Verrucomicrobiaceae</taxon>
        <taxon>Oceaniferula</taxon>
    </lineage>
</organism>
<dbReference type="Pfam" id="PF01661">
    <property type="entry name" value="Macro"/>
    <property type="match status" value="1"/>
</dbReference>
<reference evidence="2 3" key="1">
    <citation type="submission" date="2020-07" db="EMBL/GenBank/DDBJ databases">
        <title>Roseicoccus Jingziensis gen. nov., sp. nov., isolated from coastal seawater.</title>
        <authorList>
            <person name="Feng X."/>
        </authorList>
    </citation>
    <scope>NUCLEOTIDE SEQUENCE [LARGE SCALE GENOMIC DNA]</scope>
    <source>
        <strain evidence="2 3">N1E253</strain>
    </source>
</reference>
<accession>A0A851GSL2</accession>
<proteinExistence type="predicted"/>
<dbReference type="Proteomes" id="UP000557872">
    <property type="component" value="Unassembled WGS sequence"/>
</dbReference>
<sequence>MTVKGDALIYSTNVQLMLSGGVGACLLQKFGNDFQSDLYRQLDSSGRKLAEVGEIFQTELSDASWRLVLHTIATDPMYHTDPEVVRSLVARSFETCSERKDITSIIMSPLGAGYGDLEMDTFLQIVTEESLRYEDSSITSLTICCDFELSFRDLVCTASTLGTEWKSG</sequence>
<dbReference type="SUPFAM" id="SSF52949">
    <property type="entry name" value="Macro domain-like"/>
    <property type="match status" value="1"/>
</dbReference>
<keyword evidence="3" id="KW-1185">Reference proteome</keyword>
<evidence type="ECO:0000313" key="2">
    <source>
        <dbReference type="EMBL" id="NWK57770.1"/>
    </source>
</evidence>
<gene>
    <name evidence="2" type="ORF">HW115_19280</name>
</gene>
<dbReference type="PROSITE" id="PS51154">
    <property type="entry name" value="MACRO"/>
    <property type="match status" value="1"/>
</dbReference>
<evidence type="ECO:0000259" key="1">
    <source>
        <dbReference type="PROSITE" id="PS51154"/>
    </source>
</evidence>
<dbReference type="PROSITE" id="PS51257">
    <property type="entry name" value="PROKAR_LIPOPROTEIN"/>
    <property type="match status" value="1"/>
</dbReference>
<evidence type="ECO:0000313" key="3">
    <source>
        <dbReference type="Proteomes" id="UP000557872"/>
    </source>
</evidence>
<dbReference type="Gene3D" id="3.40.220.10">
    <property type="entry name" value="Leucine Aminopeptidase, subunit E, domain 1"/>
    <property type="match status" value="1"/>
</dbReference>
<dbReference type="AlphaFoldDB" id="A0A851GSL2"/>
<protein>
    <submittedName>
        <fullName evidence="2">Macro domain-containing protein</fullName>
    </submittedName>
</protein>
<dbReference type="InterPro" id="IPR002589">
    <property type="entry name" value="Macro_dom"/>
</dbReference>
<name>A0A851GSL2_9BACT</name>
<comment type="caution">
    <text evidence="2">The sequence shown here is derived from an EMBL/GenBank/DDBJ whole genome shotgun (WGS) entry which is preliminary data.</text>
</comment>
<dbReference type="InterPro" id="IPR043472">
    <property type="entry name" value="Macro_dom-like"/>
</dbReference>
<dbReference type="EMBL" id="JACBAZ010000034">
    <property type="protein sequence ID" value="NWK57770.1"/>
    <property type="molecule type" value="Genomic_DNA"/>
</dbReference>
<feature type="domain" description="Macro" evidence="1">
    <location>
        <begin position="1"/>
        <end position="168"/>
    </location>
</feature>